<sequence length="46" mass="5553">MKSFSRREDVSIVEWWSRHGYQAEVIIMLGCQWKPLLENCEDVVRQ</sequence>
<protein>
    <submittedName>
        <fullName evidence="1">Uncharacterized protein</fullName>
    </submittedName>
</protein>
<keyword evidence="2" id="KW-1185">Reference proteome</keyword>
<name>A0A392PVN8_9FABA</name>
<evidence type="ECO:0000313" key="2">
    <source>
        <dbReference type="Proteomes" id="UP000265520"/>
    </source>
</evidence>
<dbReference type="Proteomes" id="UP000265520">
    <property type="component" value="Unassembled WGS sequence"/>
</dbReference>
<feature type="non-terminal residue" evidence="1">
    <location>
        <position position="46"/>
    </location>
</feature>
<accession>A0A392PVN8</accession>
<proteinExistence type="predicted"/>
<comment type="caution">
    <text evidence="1">The sequence shown here is derived from an EMBL/GenBank/DDBJ whole genome shotgun (WGS) entry which is preliminary data.</text>
</comment>
<dbReference type="EMBL" id="LXQA010096992">
    <property type="protein sequence ID" value="MCI15559.1"/>
    <property type="molecule type" value="Genomic_DNA"/>
</dbReference>
<dbReference type="AlphaFoldDB" id="A0A392PVN8"/>
<reference evidence="1 2" key="1">
    <citation type="journal article" date="2018" name="Front. Plant Sci.">
        <title>Red Clover (Trifolium pratense) and Zigzag Clover (T. medium) - A Picture of Genomic Similarities and Differences.</title>
        <authorList>
            <person name="Dluhosova J."/>
            <person name="Istvanek J."/>
            <person name="Nedelnik J."/>
            <person name="Repkova J."/>
        </authorList>
    </citation>
    <scope>NUCLEOTIDE SEQUENCE [LARGE SCALE GENOMIC DNA]</scope>
    <source>
        <strain evidence="2">cv. 10/8</strain>
        <tissue evidence="1">Leaf</tissue>
    </source>
</reference>
<organism evidence="1 2">
    <name type="scientific">Trifolium medium</name>
    <dbReference type="NCBI Taxonomy" id="97028"/>
    <lineage>
        <taxon>Eukaryota</taxon>
        <taxon>Viridiplantae</taxon>
        <taxon>Streptophyta</taxon>
        <taxon>Embryophyta</taxon>
        <taxon>Tracheophyta</taxon>
        <taxon>Spermatophyta</taxon>
        <taxon>Magnoliopsida</taxon>
        <taxon>eudicotyledons</taxon>
        <taxon>Gunneridae</taxon>
        <taxon>Pentapetalae</taxon>
        <taxon>rosids</taxon>
        <taxon>fabids</taxon>
        <taxon>Fabales</taxon>
        <taxon>Fabaceae</taxon>
        <taxon>Papilionoideae</taxon>
        <taxon>50 kb inversion clade</taxon>
        <taxon>NPAAA clade</taxon>
        <taxon>Hologalegina</taxon>
        <taxon>IRL clade</taxon>
        <taxon>Trifolieae</taxon>
        <taxon>Trifolium</taxon>
    </lineage>
</organism>
<evidence type="ECO:0000313" key="1">
    <source>
        <dbReference type="EMBL" id="MCI15559.1"/>
    </source>
</evidence>